<gene>
    <name evidence="1" type="ORF">EKG83_21290</name>
</gene>
<reference evidence="2" key="1">
    <citation type="journal article" date="2021" name="Curr. Microbiol.">
        <title>Complete genome of nocamycin-producing strain Saccharothrix syringae NRRL B-16468 reveals the biosynthetic potential for secondary metabolites.</title>
        <authorList>
            <person name="Mo X."/>
            <person name="Yang S."/>
        </authorList>
    </citation>
    <scope>NUCLEOTIDE SEQUENCE [LARGE SCALE GENOMIC DNA]</scope>
    <source>
        <strain evidence="2">ATCC 51364 / DSM 43886 / JCM 6844 / KCTC 9398 / NBRC 14523 / NRRL B-16468 / INA 2240</strain>
    </source>
</reference>
<name>A0A5Q0H076_SACSY</name>
<evidence type="ECO:0000313" key="2">
    <source>
        <dbReference type="Proteomes" id="UP000325787"/>
    </source>
</evidence>
<dbReference type="OrthoDB" id="3215151at2"/>
<sequence>MRRDPDRERLRQALAACAEEVFDALDPDDLAALVAGAGSRPELRDEVVERAEAVVRRLAGTADAVGPRECHLLVAACFTWSGTRGGVARNSGHAARKFLRYRRFVDVPLNYLVRTDRVVPDDERTAALLALSLRVRAGLAEAGADQEPELILNMVVPAIVAALGPDRPAGPDAGAALVGAALDVLARGAELAAAHRATRRSTGTGLPVAGNTDFLVRIAAYRVALDERRGAAVPADAVGRAADDLVAVLRRAMNHPAGGPHWRGPGEPDVASAFGHYAGHLGEACGTAAGRRAVKAVHSVLSHRLGLGDKPDHVVVEDFRSAPPPSSATETRPDVEHLVGWLIAALFRGAGPDAREPLLQWLDGKQVPDEARNLALLVRRLRVATAVLDRAPASRPPRPAGVPESRFQALTARLAATVAPADVTDDALAAARLVTLSALPPLWTRRRPAVLLVTSHLRVLLGGHRSAAVQAVLVAAHGVRAPVQFVQKASGPPAEPCCPDAAGGGWSPGGRPREPVHYQEVCPHRPWGEVGWVENYRTLGAAAGATSEAVRRQLERYQGAWRELLWP</sequence>
<dbReference type="Proteomes" id="UP000325787">
    <property type="component" value="Chromosome"/>
</dbReference>
<organism evidence="1 2">
    <name type="scientific">Saccharothrix syringae</name>
    <name type="common">Nocardiopsis syringae</name>
    <dbReference type="NCBI Taxonomy" id="103733"/>
    <lineage>
        <taxon>Bacteria</taxon>
        <taxon>Bacillati</taxon>
        <taxon>Actinomycetota</taxon>
        <taxon>Actinomycetes</taxon>
        <taxon>Pseudonocardiales</taxon>
        <taxon>Pseudonocardiaceae</taxon>
        <taxon>Saccharothrix</taxon>
    </lineage>
</organism>
<accession>A0A5Q0H076</accession>
<evidence type="ECO:0000313" key="1">
    <source>
        <dbReference type="EMBL" id="QFZ19627.1"/>
    </source>
</evidence>
<proteinExistence type="predicted"/>
<dbReference type="EMBL" id="CP034550">
    <property type="protein sequence ID" value="QFZ19627.1"/>
    <property type="molecule type" value="Genomic_DNA"/>
</dbReference>
<dbReference type="RefSeq" id="WP_033429672.1">
    <property type="nucleotide sequence ID" value="NZ_CP034550.1"/>
</dbReference>
<dbReference type="AlphaFoldDB" id="A0A5Q0H076"/>
<dbReference type="KEGG" id="ssyi:EKG83_21290"/>
<keyword evidence="2" id="KW-1185">Reference proteome</keyword>
<protein>
    <submittedName>
        <fullName evidence="1">Uncharacterized protein</fullName>
    </submittedName>
</protein>